<comment type="subcellular location">
    <subcellularLocation>
        <location evidence="1 6 7">Nucleus</location>
    </subcellularLocation>
</comment>
<evidence type="ECO:0000256" key="7">
    <source>
        <dbReference type="RuleBase" id="RU000682"/>
    </source>
</evidence>
<comment type="caution">
    <text evidence="10">The sequence shown here is derived from an EMBL/GenBank/DDBJ whole genome shotgun (WGS) entry which is preliminary data.</text>
</comment>
<dbReference type="InterPro" id="IPR001356">
    <property type="entry name" value="HD"/>
</dbReference>
<dbReference type="PROSITE" id="PS50071">
    <property type="entry name" value="HOMEOBOX_2"/>
    <property type="match status" value="1"/>
</dbReference>
<dbReference type="CDD" id="cd00086">
    <property type="entry name" value="homeodomain"/>
    <property type="match status" value="1"/>
</dbReference>
<dbReference type="FunFam" id="1.10.10.60:FF:000171">
    <property type="entry name" value="Homeobox transcription factor"/>
    <property type="match status" value="1"/>
</dbReference>
<feature type="region of interest" description="Disordered" evidence="8">
    <location>
        <begin position="496"/>
        <end position="515"/>
    </location>
</feature>
<evidence type="ECO:0000256" key="6">
    <source>
        <dbReference type="PROSITE-ProRule" id="PRU00108"/>
    </source>
</evidence>
<comment type="similarity">
    <text evidence="2">Belongs to the engrailed homeobox family.</text>
</comment>
<dbReference type="Pfam" id="PF00046">
    <property type="entry name" value="Homeodomain"/>
    <property type="match status" value="1"/>
</dbReference>
<sequence length="708" mass="78963">MTPMDFPHEHYQYHVASQQQPQQPQHQQQHQPSLPYEHYAVPAQHVEAYYPAPQHAEYADFGSITPDQEDFEGCTEILTRPRLTKEQVEVLEAQFQSHPKPNSNVKRQLALQTKLTLPRVANWFQNRRAKAKQMKKQEEFEMTQGMGIGEAWNNDHHIPTGYTIPLQINTAAATSMALPPASAGGISHSSATPSSAEVFPGRDAVQEASWASLQRALNAADDARSQHKQNPGQCFTSLPYRDPQHPVSSSFSHEQSHFQLHPSPEWSRTAPLSGPWNSSSQSSEESEFDFGFNSQSPENHTIHDVGQPRFDSSDAMQAYSMSSDVWTSSMPTPTIDSHVPPSSMALHESDPLPMPRFPSSRRGSSSDDLTATLDQFVLAGTPPMRSPVTNQFEQFKKPGTHVDIAARRKRPRPAALGTAALRSYSYGGPPAMSPTLRFGRQAQNAHPIRHVKSTGQNLNVTYAGIRKPGSAQRSPLNISTFAEAEEFHNLVEKHKYSQRSDLEQSRAPPTPLPNEDLMRIRLPTLEEPLFTEQDQETPQQYFPNGQPSQFNIASPPSTPMKSELFPPPHMQTMMPPMSAPPQYAVFPDYTPPYSAGPLTASSWSDAPLTSPEMATFSPSAHMSQQTYVSPVMHDYSSAHPYPGPFATPRQAEQKHIENLAPAPNGQKQTEFFIQEFPRQKEEHARAAQQMAQQKPKNYVFANATPSDF</sequence>
<proteinExistence type="inferred from homology"/>
<dbReference type="GO" id="GO:0016586">
    <property type="term" value="C:RSC-type complex"/>
    <property type="evidence" value="ECO:0007669"/>
    <property type="project" value="TreeGrafter"/>
</dbReference>
<name>A0A8H7AFY7_9EURO</name>
<evidence type="ECO:0000259" key="9">
    <source>
        <dbReference type="PROSITE" id="PS50071"/>
    </source>
</evidence>
<evidence type="ECO:0000256" key="5">
    <source>
        <dbReference type="ARBA" id="ARBA00023242"/>
    </source>
</evidence>
<evidence type="ECO:0000256" key="8">
    <source>
        <dbReference type="SAM" id="MobiDB-lite"/>
    </source>
</evidence>
<evidence type="ECO:0000313" key="10">
    <source>
        <dbReference type="EMBL" id="KAF7508238.1"/>
    </source>
</evidence>
<dbReference type="SMART" id="SM00389">
    <property type="entry name" value="HOX"/>
    <property type="match status" value="1"/>
</dbReference>
<keyword evidence="5 6" id="KW-0539">Nucleus</keyword>
<dbReference type="InterPro" id="IPR017970">
    <property type="entry name" value="Homeobox_CS"/>
</dbReference>
<dbReference type="PANTHER" id="PTHR24341:SF6">
    <property type="entry name" value="HOMEOBOX PROTEIN INVECTED"/>
    <property type="match status" value="1"/>
</dbReference>
<evidence type="ECO:0000256" key="4">
    <source>
        <dbReference type="ARBA" id="ARBA00023155"/>
    </source>
</evidence>
<evidence type="ECO:0000313" key="11">
    <source>
        <dbReference type="Proteomes" id="UP000606974"/>
    </source>
</evidence>
<evidence type="ECO:0000256" key="1">
    <source>
        <dbReference type="ARBA" id="ARBA00004123"/>
    </source>
</evidence>
<keyword evidence="4 6" id="KW-0371">Homeobox</keyword>
<dbReference type="PROSITE" id="PS00027">
    <property type="entry name" value="HOMEOBOX_1"/>
    <property type="match status" value="1"/>
</dbReference>
<feature type="region of interest" description="Disordered" evidence="8">
    <location>
        <begin position="341"/>
        <end position="367"/>
    </location>
</feature>
<dbReference type="PANTHER" id="PTHR24341">
    <property type="entry name" value="HOMEOBOX PROTEIN ENGRAILED"/>
    <property type="match status" value="1"/>
</dbReference>
<dbReference type="InterPro" id="IPR009057">
    <property type="entry name" value="Homeodomain-like_sf"/>
</dbReference>
<feature type="domain" description="Homeobox" evidence="9">
    <location>
        <begin position="80"/>
        <end position="134"/>
    </location>
</feature>
<dbReference type="Proteomes" id="UP000606974">
    <property type="component" value="Unassembled WGS sequence"/>
</dbReference>
<feature type="region of interest" description="Disordered" evidence="8">
    <location>
        <begin position="677"/>
        <end position="708"/>
    </location>
</feature>
<gene>
    <name evidence="10" type="ORF">GJ744_009383</name>
</gene>
<dbReference type="OrthoDB" id="6159439at2759"/>
<accession>A0A8H7AFY7</accession>
<evidence type="ECO:0000256" key="2">
    <source>
        <dbReference type="ARBA" id="ARBA00010896"/>
    </source>
</evidence>
<keyword evidence="11" id="KW-1185">Reference proteome</keyword>
<feature type="region of interest" description="Disordered" evidence="8">
    <location>
        <begin position="222"/>
        <end position="292"/>
    </location>
</feature>
<evidence type="ECO:0000256" key="3">
    <source>
        <dbReference type="ARBA" id="ARBA00023125"/>
    </source>
</evidence>
<organism evidence="10 11">
    <name type="scientific">Endocarpon pusillum</name>
    <dbReference type="NCBI Taxonomy" id="364733"/>
    <lineage>
        <taxon>Eukaryota</taxon>
        <taxon>Fungi</taxon>
        <taxon>Dikarya</taxon>
        <taxon>Ascomycota</taxon>
        <taxon>Pezizomycotina</taxon>
        <taxon>Eurotiomycetes</taxon>
        <taxon>Chaetothyriomycetidae</taxon>
        <taxon>Verrucariales</taxon>
        <taxon>Verrucariaceae</taxon>
        <taxon>Endocarpon</taxon>
    </lineage>
</organism>
<dbReference type="GO" id="GO:0003677">
    <property type="term" value="F:DNA binding"/>
    <property type="evidence" value="ECO:0007669"/>
    <property type="project" value="UniProtKB-UniRule"/>
</dbReference>
<dbReference type="GO" id="GO:0000981">
    <property type="term" value="F:DNA-binding transcription factor activity, RNA polymerase II-specific"/>
    <property type="evidence" value="ECO:0007669"/>
    <property type="project" value="InterPro"/>
</dbReference>
<reference evidence="10" key="1">
    <citation type="submission" date="2020-02" db="EMBL/GenBank/DDBJ databases">
        <authorList>
            <person name="Palmer J.M."/>
        </authorList>
    </citation>
    <scope>NUCLEOTIDE SEQUENCE</scope>
    <source>
        <strain evidence="10">EPUS1.4</strain>
        <tissue evidence="10">Thallus</tissue>
    </source>
</reference>
<dbReference type="SUPFAM" id="SSF46689">
    <property type="entry name" value="Homeodomain-like"/>
    <property type="match status" value="1"/>
</dbReference>
<feature type="compositionally biased region" description="Low complexity" evidence="8">
    <location>
        <begin position="248"/>
        <end position="259"/>
    </location>
</feature>
<keyword evidence="3 6" id="KW-0238">DNA-binding</keyword>
<dbReference type="InterPro" id="IPR050720">
    <property type="entry name" value="Engrailed_Homeobox_TFs"/>
</dbReference>
<dbReference type="EMBL" id="JAACFV010000056">
    <property type="protein sequence ID" value="KAF7508238.1"/>
    <property type="molecule type" value="Genomic_DNA"/>
</dbReference>
<dbReference type="Gene3D" id="1.10.10.60">
    <property type="entry name" value="Homeodomain-like"/>
    <property type="match status" value="1"/>
</dbReference>
<feature type="DNA-binding region" description="Homeobox" evidence="6">
    <location>
        <begin position="82"/>
        <end position="135"/>
    </location>
</feature>
<protein>
    <recommendedName>
        <fullName evidence="9">Homeobox domain-containing protein</fullName>
    </recommendedName>
</protein>
<dbReference type="AlphaFoldDB" id="A0A8H7AFY7"/>